<sequence>MGIKVIQQGVGYLGKKAIELMLRKNIEVVAAIGHQSHIGEDIGKLAGLGEVGVKVTNDVQKVLENVKADVVSNCTGTTLLGVYEHIKPFIEAGINVVTMAEEFGYPWYRAPKLSKEIHTNAKANNVTVVGTGLNPGFSWDFIPIAYISACWRVDKIKARRVTDWSKTSPRRALLRFGKKPEEFRKGVVEGKIPLHTGFYECMHLLADSLNWKLDKIVVTWEMAVSKSFREAEFVTVQPGTTVGFKQVATGIVGGEARIVLELCPFVHPNLDEDGVESGETIWIEGEPSFTITTKWAPVEDGTPLCTVARLVNTLQSAIEAESGLLAVTDLPLTKTVRIREVVK</sequence>
<keyword evidence="1" id="KW-0521">NADP</keyword>
<gene>
    <name evidence="5" type="ORF">LCGC14_1495490</name>
</gene>
<dbReference type="CDD" id="cd24146">
    <property type="entry name" value="nat-AmDH_N_like"/>
    <property type="match status" value="1"/>
</dbReference>
<dbReference type="InterPro" id="IPR000846">
    <property type="entry name" value="DapB_N"/>
</dbReference>
<dbReference type="InterPro" id="IPR045760">
    <property type="entry name" value="DAP_DH_C"/>
</dbReference>
<evidence type="ECO:0000259" key="3">
    <source>
        <dbReference type="Pfam" id="PF01113"/>
    </source>
</evidence>
<evidence type="ECO:0000256" key="1">
    <source>
        <dbReference type="ARBA" id="ARBA00022857"/>
    </source>
</evidence>
<name>A0A0F9LL26_9ZZZZ</name>
<keyword evidence="2" id="KW-0560">Oxidoreductase</keyword>
<dbReference type="EMBL" id="LAZR01010795">
    <property type="protein sequence ID" value="KKM65020.1"/>
    <property type="molecule type" value="Genomic_DNA"/>
</dbReference>
<proteinExistence type="predicted"/>
<dbReference type="SUPFAM" id="SSF51735">
    <property type="entry name" value="NAD(P)-binding Rossmann-fold domains"/>
    <property type="match status" value="1"/>
</dbReference>
<dbReference type="GO" id="GO:0009089">
    <property type="term" value="P:lysine biosynthetic process via diaminopimelate"/>
    <property type="evidence" value="ECO:0007669"/>
    <property type="project" value="InterPro"/>
</dbReference>
<accession>A0A0F9LL26</accession>
<dbReference type="Pfam" id="PF01113">
    <property type="entry name" value="DapB_N"/>
    <property type="match status" value="1"/>
</dbReference>
<dbReference type="GO" id="GO:0008839">
    <property type="term" value="F:4-hydroxy-tetrahydrodipicolinate reductase"/>
    <property type="evidence" value="ECO:0007669"/>
    <property type="project" value="InterPro"/>
</dbReference>
<dbReference type="Pfam" id="PF19328">
    <property type="entry name" value="DAP_DH_C"/>
    <property type="match status" value="1"/>
</dbReference>
<evidence type="ECO:0000313" key="5">
    <source>
        <dbReference type="EMBL" id="KKM65020.1"/>
    </source>
</evidence>
<dbReference type="InterPro" id="IPR036291">
    <property type="entry name" value="NAD(P)-bd_dom_sf"/>
</dbReference>
<evidence type="ECO:0000259" key="4">
    <source>
        <dbReference type="Pfam" id="PF19328"/>
    </source>
</evidence>
<feature type="domain" description="Dihydrodipicolinate reductase N-terminal" evidence="3">
    <location>
        <begin position="4"/>
        <end position="97"/>
    </location>
</feature>
<feature type="domain" description="2,4-diaminopentanoate dehydrogenase C-terminal" evidence="4">
    <location>
        <begin position="139"/>
        <end position="336"/>
    </location>
</feature>
<comment type="caution">
    <text evidence="5">The sequence shown here is derived from an EMBL/GenBank/DDBJ whole genome shotgun (WGS) entry which is preliminary data.</text>
</comment>
<reference evidence="5" key="1">
    <citation type="journal article" date="2015" name="Nature">
        <title>Complex archaea that bridge the gap between prokaryotes and eukaryotes.</title>
        <authorList>
            <person name="Spang A."/>
            <person name="Saw J.H."/>
            <person name="Jorgensen S.L."/>
            <person name="Zaremba-Niedzwiedzka K."/>
            <person name="Martijn J."/>
            <person name="Lind A.E."/>
            <person name="van Eijk R."/>
            <person name="Schleper C."/>
            <person name="Guy L."/>
            <person name="Ettema T.J."/>
        </authorList>
    </citation>
    <scope>NUCLEOTIDE SEQUENCE</scope>
</reference>
<organism evidence="5">
    <name type="scientific">marine sediment metagenome</name>
    <dbReference type="NCBI Taxonomy" id="412755"/>
    <lineage>
        <taxon>unclassified sequences</taxon>
        <taxon>metagenomes</taxon>
        <taxon>ecological metagenomes</taxon>
    </lineage>
</organism>
<dbReference type="Gene3D" id="3.40.50.720">
    <property type="entry name" value="NAD(P)-binding Rossmann-like Domain"/>
    <property type="match status" value="1"/>
</dbReference>
<protein>
    <submittedName>
        <fullName evidence="5">Uncharacterized protein</fullName>
    </submittedName>
</protein>
<dbReference type="AlphaFoldDB" id="A0A0F9LL26"/>
<evidence type="ECO:0000256" key="2">
    <source>
        <dbReference type="ARBA" id="ARBA00023002"/>
    </source>
</evidence>